<feature type="transmembrane region" description="Helical" evidence="1">
    <location>
        <begin position="20"/>
        <end position="38"/>
    </location>
</feature>
<gene>
    <name evidence="2" type="ordered locus">BARCL_0699</name>
</gene>
<proteinExistence type="predicted"/>
<evidence type="ECO:0000313" key="2">
    <source>
        <dbReference type="EMBL" id="CBI76380.1"/>
    </source>
</evidence>
<dbReference type="eggNOG" id="COG3115">
    <property type="taxonomic scope" value="Bacteria"/>
</dbReference>
<evidence type="ECO:0000313" key="3">
    <source>
        <dbReference type="Proteomes" id="UP000009101"/>
    </source>
</evidence>
<keyword evidence="1" id="KW-0472">Membrane</keyword>
<keyword evidence="1" id="KW-0812">Transmembrane</keyword>
<sequence>MKGWLSGYIGVPMAQMMINFLYLIIIIVAIAVVIKFLTNLNKIQFRTNSKHQPRLAICDAISIDRTHRFVLIRRDNTEHLVLLIGGSTGIVVESNITSVESDFISKHIA</sequence>
<name>E6YHP2_BARC7</name>
<evidence type="ECO:0008006" key="4">
    <source>
        <dbReference type="Google" id="ProtNLM"/>
    </source>
</evidence>
<organism evidence="2 3">
    <name type="scientific">Bartonella clarridgeiae (strain CCUG 45776 / CIP 104772 / 73)</name>
    <dbReference type="NCBI Taxonomy" id="696125"/>
    <lineage>
        <taxon>Bacteria</taxon>
        <taxon>Pseudomonadati</taxon>
        <taxon>Pseudomonadota</taxon>
        <taxon>Alphaproteobacteria</taxon>
        <taxon>Hyphomicrobiales</taxon>
        <taxon>Bartonellaceae</taxon>
        <taxon>Bartonella</taxon>
    </lineage>
</organism>
<keyword evidence="3" id="KW-1185">Reference proteome</keyword>
<dbReference type="EMBL" id="FN645454">
    <property type="protein sequence ID" value="CBI76380.1"/>
    <property type="molecule type" value="Genomic_DNA"/>
</dbReference>
<protein>
    <recommendedName>
        <fullName evidence="4">Flagellar biosynthesis protein, FliO</fullName>
    </recommendedName>
</protein>
<evidence type="ECO:0000256" key="1">
    <source>
        <dbReference type="SAM" id="Phobius"/>
    </source>
</evidence>
<dbReference type="HOGENOM" id="CLU_2328300_0_0_5"/>
<reference evidence="3" key="1">
    <citation type="submission" date="2009-11" db="EMBL/GenBank/DDBJ databases">
        <title>Genome sequencing of Bartonella species and comparative genomics.</title>
        <authorList>
            <person name="Engel P."/>
            <person name="Salzburger W."/>
            <person name="Marius L."/>
            <person name="Chao-Chin C."/>
            <person name="Soichi M."/>
            <person name="Christa L."/>
            <person name="Alexandra C."/>
            <person name="Aurelie L."/>
            <person name="Claudine M."/>
            <person name="Stephan S.C."/>
            <person name="Christoph D."/>
        </authorList>
    </citation>
    <scope>NUCLEOTIDE SEQUENCE [LARGE SCALE GENOMIC DNA]</scope>
    <source>
        <strain evidence="3">CIP 104772 / 73</strain>
    </source>
</reference>
<dbReference type="STRING" id="696125.BARCL_0699"/>
<keyword evidence="1" id="KW-1133">Transmembrane helix</keyword>
<dbReference type="AlphaFoldDB" id="E6YHP2"/>
<accession>E6YHP2</accession>
<reference evidence="2 3" key="2">
    <citation type="journal article" date="2011" name="PLoS Genet.">
        <title>Parallel evolution of a type IV secretion system in radiating lineages of the host-restricted bacterial pathogen Bartonella.</title>
        <authorList>
            <person name="Engel P."/>
            <person name="Salzburger W."/>
            <person name="Liesch M."/>
            <person name="Chang C.C."/>
            <person name="Maruyama S."/>
            <person name="Lanz C."/>
            <person name="Calteau A."/>
            <person name="Lajus A."/>
            <person name="Medigue C."/>
            <person name="Schuster S.C."/>
            <person name="Dehio C."/>
        </authorList>
    </citation>
    <scope>NUCLEOTIDE SEQUENCE [LARGE SCALE GENOMIC DNA]</scope>
    <source>
        <strain evidence="3">CIP 104772 / 73</strain>
    </source>
</reference>
<dbReference type="KEGG" id="bcd:BARCL_0699"/>
<dbReference type="Proteomes" id="UP000009101">
    <property type="component" value="Chromosome"/>
</dbReference>